<dbReference type="Proteomes" id="UP000054321">
    <property type="component" value="Unassembled WGS sequence"/>
</dbReference>
<dbReference type="GO" id="GO:0051999">
    <property type="term" value="P:mannosyl-inositol phosphorylceramide biosynthetic process"/>
    <property type="evidence" value="ECO:0007669"/>
    <property type="project" value="TreeGrafter"/>
</dbReference>
<dbReference type="GO" id="GO:0000030">
    <property type="term" value="F:mannosyltransferase activity"/>
    <property type="evidence" value="ECO:0007669"/>
    <property type="project" value="TreeGrafter"/>
</dbReference>
<evidence type="ECO:0000313" key="2">
    <source>
        <dbReference type="Proteomes" id="UP000054321"/>
    </source>
</evidence>
<dbReference type="SUPFAM" id="SSF53448">
    <property type="entry name" value="Nucleotide-diphospho-sugar transferases"/>
    <property type="match status" value="1"/>
</dbReference>
<proteinExistence type="predicted"/>
<gene>
    <name evidence="1" type="ORF">OIDMADRAFT_19594</name>
</gene>
<dbReference type="InParanoid" id="A0A0C3HED6"/>
<organism evidence="1 2">
    <name type="scientific">Oidiodendron maius (strain Zn)</name>
    <dbReference type="NCBI Taxonomy" id="913774"/>
    <lineage>
        <taxon>Eukaryota</taxon>
        <taxon>Fungi</taxon>
        <taxon>Dikarya</taxon>
        <taxon>Ascomycota</taxon>
        <taxon>Pezizomycotina</taxon>
        <taxon>Leotiomycetes</taxon>
        <taxon>Leotiomycetes incertae sedis</taxon>
        <taxon>Myxotrichaceae</taxon>
        <taxon>Oidiodendron</taxon>
    </lineage>
</organism>
<protein>
    <submittedName>
        <fullName evidence="1">Glycosyltransferase family 32 protein</fullName>
    </submittedName>
</protein>
<keyword evidence="2" id="KW-1185">Reference proteome</keyword>
<dbReference type="OrthoDB" id="409543at2759"/>
<dbReference type="STRING" id="913774.A0A0C3HED6"/>
<dbReference type="AlphaFoldDB" id="A0A0C3HED6"/>
<evidence type="ECO:0000313" key="1">
    <source>
        <dbReference type="EMBL" id="KIN00642.1"/>
    </source>
</evidence>
<dbReference type="EMBL" id="KN832877">
    <property type="protein sequence ID" value="KIN00642.1"/>
    <property type="molecule type" value="Genomic_DNA"/>
</dbReference>
<sequence length="225" mass="25328">MYMYIFGGVYTDLDTECLRPTSAAFQAFDIPLVDAENPTSGSDGKHTSQFAVFGRMGTDKNFEHSIPNAWMAASPGHPFFLMPLTSARAEIAKSRSFPHRLWYDYPSAEQMTGPIALRNIINRYETHGLGREAAGLIANSPFAERSANAKQEMVLLPNHWVYPFNWNESEALRAICSVEQESFNAKSCQEELKVYSRGSISITYWSHTHRGKGVDEKNIEIVSHE</sequence>
<dbReference type="Gene3D" id="3.90.550.20">
    <property type="match status" value="1"/>
</dbReference>
<dbReference type="InterPro" id="IPR029044">
    <property type="entry name" value="Nucleotide-diphossugar_trans"/>
</dbReference>
<name>A0A0C3HED6_OIDMZ</name>
<dbReference type="GO" id="GO:0016020">
    <property type="term" value="C:membrane"/>
    <property type="evidence" value="ECO:0007669"/>
    <property type="project" value="GOC"/>
</dbReference>
<reference evidence="2" key="2">
    <citation type="submission" date="2015-01" db="EMBL/GenBank/DDBJ databases">
        <title>Evolutionary Origins and Diversification of the Mycorrhizal Mutualists.</title>
        <authorList>
            <consortium name="DOE Joint Genome Institute"/>
            <consortium name="Mycorrhizal Genomics Consortium"/>
            <person name="Kohler A."/>
            <person name="Kuo A."/>
            <person name="Nagy L.G."/>
            <person name="Floudas D."/>
            <person name="Copeland A."/>
            <person name="Barry K.W."/>
            <person name="Cichocki N."/>
            <person name="Veneault-Fourrey C."/>
            <person name="LaButti K."/>
            <person name="Lindquist E.A."/>
            <person name="Lipzen A."/>
            <person name="Lundell T."/>
            <person name="Morin E."/>
            <person name="Murat C."/>
            <person name="Riley R."/>
            <person name="Ohm R."/>
            <person name="Sun H."/>
            <person name="Tunlid A."/>
            <person name="Henrissat B."/>
            <person name="Grigoriev I.V."/>
            <person name="Hibbett D.S."/>
            <person name="Martin F."/>
        </authorList>
    </citation>
    <scope>NUCLEOTIDE SEQUENCE [LARGE SCALE GENOMIC DNA]</scope>
    <source>
        <strain evidence="2">Zn</strain>
    </source>
</reference>
<dbReference type="PANTHER" id="PTHR32385">
    <property type="entry name" value="MANNOSYL PHOSPHORYLINOSITOL CERAMIDE SYNTHASE"/>
    <property type="match status" value="1"/>
</dbReference>
<dbReference type="InterPro" id="IPR051706">
    <property type="entry name" value="Glycosyltransferase_domain"/>
</dbReference>
<reference evidence="1 2" key="1">
    <citation type="submission" date="2014-04" db="EMBL/GenBank/DDBJ databases">
        <authorList>
            <consortium name="DOE Joint Genome Institute"/>
            <person name="Kuo A."/>
            <person name="Martino E."/>
            <person name="Perotto S."/>
            <person name="Kohler A."/>
            <person name="Nagy L.G."/>
            <person name="Floudas D."/>
            <person name="Copeland A."/>
            <person name="Barry K.W."/>
            <person name="Cichocki N."/>
            <person name="Veneault-Fourrey C."/>
            <person name="LaButti K."/>
            <person name="Lindquist E.A."/>
            <person name="Lipzen A."/>
            <person name="Lundell T."/>
            <person name="Morin E."/>
            <person name="Murat C."/>
            <person name="Sun H."/>
            <person name="Tunlid A."/>
            <person name="Henrissat B."/>
            <person name="Grigoriev I.V."/>
            <person name="Hibbett D.S."/>
            <person name="Martin F."/>
            <person name="Nordberg H.P."/>
            <person name="Cantor M.N."/>
            <person name="Hua S.X."/>
        </authorList>
    </citation>
    <scope>NUCLEOTIDE SEQUENCE [LARGE SCALE GENOMIC DNA]</scope>
    <source>
        <strain evidence="1 2">Zn</strain>
    </source>
</reference>
<keyword evidence="1" id="KW-0808">Transferase</keyword>
<dbReference type="HOGENOM" id="CLU_1277894_0_0_1"/>
<accession>A0A0C3HED6</accession>
<dbReference type="PANTHER" id="PTHR32385:SF23">
    <property type="entry name" value="NUCLEOTIDE-DIPHOSPHO-SUGAR TRANSFERASE"/>
    <property type="match status" value="1"/>
</dbReference>